<dbReference type="EMBL" id="GL883133">
    <property type="protein sequence ID" value="EGG02044.1"/>
    <property type="molecule type" value="Genomic_DNA"/>
</dbReference>
<dbReference type="OrthoDB" id="194289at2759"/>
<feature type="region of interest" description="Disordered" evidence="1">
    <location>
        <begin position="1"/>
        <end position="39"/>
    </location>
</feature>
<evidence type="ECO:0000256" key="1">
    <source>
        <dbReference type="SAM" id="MobiDB-lite"/>
    </source>
</evidence>
<dbReference type="InParanoid" id="F4RZQ8"/>
<reference evidence="4" key="1">
    <citation type="journal article" date="2011" name="Proc. Natl. Acad. Sci. U.S.A.">
        <title>Obligate biotrophy features unraveled by the genomic analysis of rust fungi.</title>
        <authorList>
            <person name="Duplessis S."/>
            <person name="Cuomo C.A."/>
            <person name="Lin Y.-C."/>
            <person name="Aerts A."/>
            <person name="Tisserant E."/>
            <person name="Veneault-Fourrey C."/>
            <person name="Joly D.L."/>
            <person name="Hacquard S."/>
            <person name="Amselem J."/>
            <person name="Cantarel B.L."/>
            <person name="Chiu R."/>
            <person name="Coutinho P.M."/>
            <person name="Feau N."/>
            <person name="Field M."/>
            <person name="Frey P."/>
            <person name="Gelhaye E."/>
            <person name="Goldberg J."/>
            <person name="Grabherr M.G."/>
            <person name="Kodira C.D."/>
            <person name="Kohler A."/>
            <person name="Kuees U."/>
            <person name="Lindquist E.A."/>
            <person name="Lucas S.M."/>
            <person name="Mago R."/>
            <person name="Mauceli E."/>
            <person name="Morin E."/>
            <person name="Murat C."/>
            <person name="Pangilinan J.L."/>
            <person name="Park R."/>
            <person name="Pearson M."/>
            <person name="Quesneville H."/>
            <person name="Rouhier N."/>
            <person name="Sakthikumar S."/>
            <person name="Salamov A.A."/>
            <person name="Schmutz J."/>
            <person name="Selles B."/>
            <person name="Shapiro H."/>
            <person name="Tanguay P."/>
            <person name="Tuskan G.A."/>
            <person name="Henrissat B."/>
            <person name="Van de Peer Y."/>
            <person name="Rouze P."/>
            <person name="Ellis J.G."/>
            <person name="Dodds P.N."/>
            <person name="Schein J.E."/>
            <person name="Zhong S."/>
            <person name="Hamelin R.C."/>
            <person name="Grigoriev I.V."/>
            <person name="Szabo L.J."/>
            <person name="Martin F."/>
        </authorList>
    </citation>
    <scope>NUCLEOTIDE SEQUENCE [LARGE SCALE GENOMIC DNA]</scope>
    <source>
        <strain evidence="4">98AG31 / pathotype 3-4-7</strain>
    </source>
</reference>
<dbReference type="Pfam" id="PF11911">
    <property type="entry name" value="DUF3429"/>
    <property type="match status" value="1"/>
</dbReference>
<dbReference type="RefSeq" id="XP_007414581.1">
    <property type="nucleotide sequence ID" value="XM_007414519.1"/>
</dbReference>
<feature type="transmembrane region" description="Helical" evidence="2">
    <location>
        <begin position="62"/>
        <end position="84"/>
    </location>
</feature>
<dbReference type="VEuPathDB" id="FungiDB:MELLADRAFT_66561"/>
<dbReference type="eggNOG" id="ENOG502RY8Z">
    <property type="taxonomic scope" value="Eukaryota"/>
</dbReference>
<keyword evidence="2" id="KW-1133">Transmembrane helix</keyword>
<dbReference type="Proteomes" id="UP000001072">
    <property type="component" value="Unassembled WGS sequence"/>
</dbReference>
<feature type="compositionally biased region" description="Basic and acidic residues" evidence="1">
    <location>
        <begin position="16"/>
        <end position="39"/>
    </location>
</feature>
<evidence type="ECO:0000313" key="4">
    <source>
        <dbReference type="Proteomes" id="UP000001072"/>
    </source>
</evidence>
<keyword evidence="2" id="KW-0812">Transmembrane</keyword>
<proteinExistence type="predicted"/>
<dbReference type="InterPro" id="IPR021836">
    <property type="entry name" value="DUF3429"/>
</dbReference>
<accession>F4RZQ8</accession>
<keyword evidence="2" id="KW-0472">Membrane</keyword>
<feature type="transmembrane region" description="Helical" evidence="2">
    <location>
        <begin position="153"/>
        <end position="173"/>
    </location>
</feature>
<evidence type="ECO:0000313" key="3">
    <source>
        <dbReference type="EMBL" id="EGG02044.1"/>
    </source>
</evidence>
<dbReference type="HOGENOM" id="CLU_045137_1_1_1"/>
<organism evidence="4">
    <name type="scientific">Melampsora larici-populina (strain 98AG31 / pathotype 3-4-7)</name>
    <name type="common">Poplar leaf rust fungus</name>
    <dbReference type="NCBI Taxonomy" id="747676"/>
    <lineage>
        <taxon>Eukaryota</taxon>
        <taxon>Fungi</taxon>
        <taxon>Dikarya</taxon>
        <taxon>Basidiomycota</taxon>
        <taxon>Pucciniomycotina</taxon>
        <taxon>Pucciniomycetes</taxon>
        <taxon>Pucciniales</taxon>
        <taxon>Melampsoraceae</taxon>
        <taxon>Melampsora</taxon>
    </lineage>
</organism>
<dbReference type="AlphaFoldDB" id="F4RZQ8"/>
<dbReference type="KEGG" id="mlr:MELLADRAFT_66561"/>
<dbReference type="STRING" id="747676.F4RZQ8"/>
<sequence length="302" mass="33059">MESVLQSMSGSSKSNSHHDHHESDSDLQDQRNNSRDSKFSKTEMISDMKSIGGIFHSVPRGALLFGSAGLVPYLATSITTIYLARQVYKSEHGTMGKFDSETALTLLYHNENLQVAYGAVILSFLGAIHWGIEFAAEGTKSTPQLEPKGVPRYLLGTLPVLLAWPTLLLPGQLALASQWAAFTIVWYTDMIATGKGWTPKWYSTYRFGLTAIVGGSLIITLAATNYWAIDDTGYSSTSRKLQVIRERENIQNAKDRQDGGTGGIKIEGNLNDQSLVGSVSGEDSFVLLKDLKKSNESKSKDD</sequence>
<feature type="transmembrane region" description="Helical" evidence="2">
    <location>
        <begin position="209"/>
        <end position="229"/>
    </location>
</feature>
<keyword evidence="4" id="KW-1185">Reference proteome</keyword>
<protein>
    <submittedName>
        <fullName evidence="3">Uncharacterized protein</fullName>
    </submittedName>
</protein>
<dbReference type="PANTHER" id="PTHR15887">
    <property type="entry name" value="TRANSMEMBRANE PROTEIN 69"/>
    <property type="match status" value="1"/>
</dbReference>
<feature type="transmembrane region" description="Helical" evidence="2">
    <location>
        <begin position="115"/>
        <end position="132"/>
    </location>
</feature>
<dbReference type="PANTHER" id="PTHR15887:SF1">
    <property type="entry name" value="TRANSMEMBRANE PROTEIN 69"/>
    <property type="match status" value="1"/>
</dbReference>
<dbReference type="GeneID" id="18930656"/>
<gene>
    <name evidence="3" type="ORF">MELLADRAFT_66561</name>
</gene>
<evidence type="ECO:0000256" key="2">
    <source>
        <dbReference type="SAM" id="Phobius"/>
    </source>
</evidence>
<name>F4RZQ8_MELLP</name>